<reference evidence="2" key="1">
    <citation type="submission" date="2015-11" db="EMBL/GenBank/DDBJ databases">
        <authorList>
            <person name="Zhang Y."/>
            <person name="Guo Z."/>
        </authorList>
    </citation>
    <scope>NUCLEOTIDE SEQUENCE</scope>
    <source>
        <strain evidence="2">BN30871</strain>
    </source>
</reference>
<name>A0A0S4XM99_9BACT</name>
<proteinExistence type="predicted"/>
<dbReference type="AlphaFoldDB" id="A0A0S4XM99"/>
<organism evidence="2">
    <name type="scientific">Sulfurovum sp. enrichment culture clone C5</name>
    <dbReference type="NCBI Taxonomy" id="497650"/>
    <lineage>
        <taxon>Bacteria</taxon>
        <taxon>Pseudomonadati</taxon>
        <taxon>Campylobacterota</taxon>
        <taxon>Epsilonproteobacteria</taxon>
        <taxon>Campylobacterales</taxon>
        <taxon>Sulfurovaceae</taxon>
        <taxon>Sulfurovum</taxon>
        <taxon>environmental samples</taxon>
    </lineage>
</organism>
<gene>
    <name evidence="2" type="ORF">BN3087_330044</name>
</gene>
<accession>A0A0S4XM99</accession>
<evidence type="ECO:0000259" key="1">
    <source>
        <dbReference type="Pfam" id="PF05618"/>
    </source>
</evidence>
<evidence type="ECO:0000313" key="2">
    <source>
        <dbReference type="EMBL" id="CUV65428.1"/>
    </source>
</evidence>
<dbReference type="InterPro" id="IPR021109">
    <property type="entry name" value="Peptidase_aspartic_dom_sf"/>
</dbReference>
<dbReference type="PANTHER" id="PTHR38037:SF1">
    <property type="entry name" value="ATP-DEPENDENT ZINC PROTEASE DOMAIN-CONTAINING PROTEIN-RELATED"/>
    <property type="match status" value="1"/>
</dbReference>
<feature type="domain" description="Retropepsin-like aspartic endopeptidase" evidence="1">
    <location>
        <begin position="7"/>
        <end position="142"/>
    </location>
</feature>
<protein>
    <submittedName>
        <fullName evidence="2">Ribosomal protein S6 modification protein (Fragment 1)</fullName>
    </submittedName>
</protein>
<dbReference type="Gene3D" id="2.40.70.10">
    <property type="entry name" value="Acid Proteases"/>
    <property type="match status" value="1"/>
</dbReference>
<sequence length="150" mass="17169">MDSFHLLGWREWISLPELGIDRLKCKVDTGAKTSALHAFYVDSFMVDDQKMIRFGIHPVQGDPTIIKHCEAKVIDERVVTSSDGNKTLRYVIETTMILGDINKKIEVTLTNRDNMRFRMLLGRRAIDENFIVNPSLSYQKGKTVNLQGQI</sequence>
<dbReference type="EMBL" id="FAXN01000033">
    <property type="protein sequence ID" value="CUV65428.1"/>
    <property type="molecule type" value="Genomic_DNA"/>
</dbReference>
<dbReference type="Pfam" id="PF05618">
    <property type="entry name" value="Zn_protease"/>
    <property type="match status" value="1"/>
</dbReference>
<dbReference type="InterPro" id="IPR008503">
    <property type="entry name" value="Asp_endopeptidase"/>
</dbReference>
<dbReference type="SUPFAM" id="SSF50630">
    <property type="entry name" value="Acid proteases"/>
    <property type="match status" value="1"/>
</dbReference>
<dbReference type="PANTHER" id="PTHR38037">
    <property type="entry name" value="ZN_PROTEASE DOMAIN-CONTAINING PROTEIN"/>
    <property type="match status" value="1"/>
</dbReference>